<dbReference type="InterPro" id="IPR036583">
    <property type="entry name" value="23S_rRNA_IVS_sf"/>
</dbReference>
<gene>
    <name evidence="1" type="ORF">FFL01_21780</name>
</gene>
<evidence type="ECO:0000313" key="2">
    <source>
        <dbReference type="Proteomes" id="UP000316775"/>
    </source>
</evidence>
<dbReference type="Proteomes" id="UP000316775">
    <property type="component" value="Unassembled WGS sequence"/>
</dbReference>
<proteinExistence type="predicted"/>
<dbReference type="PANTHER" id="PTHR38471:SF2">
    <property type="entry name" value="FOUR HELIX BUNDLE PROTEIN"/>
    <property type="match status" value="1"/>
</dbReference>
<reference evidence="1 2" key="1">
    <citation type="submission" date="2019-06" db="EMBL/GenBank/DDBJ databases">
        <title>Whole genome shotgun sequence of Flavobacterium flevense NBRC 14960.</title>
        <authorList>
            <person name="Hosoyama A."/>
            <person name="Uohara A."/>
            <person name="Ohji S."/>
            <person name="Ichikawa N."/>
        </authorList>
    </citation>
    <scope>NUCLEOTIDE SEQUENCE [LARGE SCALE GENOMIC DNA]</scope>
    <source>
        <strain evidence="1 2">NBRC 14960</strain>
    </source>
</reference>
<dbReference type="Pfam" id="PF05635">
    <property type="entry name" value="23S_rRNA_IVP"/>
    <property type="match status" value="1"/>
</dbReference>
<dbReference type="RefSeq" id="WP_073244694.1">
    <property type="nucleotide sequence ID" value="NZ_BJNP01000023.1"/>
</dbReference>
<organism evidence="1 2">
    <name type="scientific">Flavobacterium flevense</name>
    <dbReference type="NCBI Taxonomy" id="983"/>
    <lineage>
        <taxon>Bacteria</taxon>
        <taxon>Pseudomonadati</taxon>
        <taxon>Bacteroidota</taxon>
        <taxon>Flavobacteriia</taxon>
        <taxon>Flavobacteriales</taxon>
        <taxon>Flavobacteriaceae</taxon>
        <taxon>Flavobacterium</taxon>
    </lineage>
</organism>
<sequence>MSNFRKLLVWQKAMLLTTKIYTDTKKFPKEEVFGLTSQLRRSTISIPSNIAEGLGRDSNNELIRFLNIAVGSLFELQTQLEIAKNISYLSEEKFNNLYEDSREVERMLIAFLKKIKGSN</sequence>
<name>A0A4Y4AZA0_9FLAO</name>
<dbReference type="EMBL" id="BJNP01000023">
    <property type="protein sequence ID" value="GEC72639.1"/>
    <property type="molecule type" value="Genomic_DNA"/>
</dbReference>
<accession>A0A4Y4AZA0</accession>
<dbReference type="Gene3D" id="1.20.1440.60">
    <property type="entry name" value="23S rRNA-intervening sequence"/>
    <property type="match status" value="1"/>
</dbReference>
<dbReference type="NCBIfam" id="TIGR02436">
    <property type="entry name" value="four helix bundle protein"/>
    <property type="match status" value="1"/>
</dbReference>
<dbReference type="NCBIfam" id="NF008911">
    <property type="entry name" value="PRK12275.1-2"/>
    <property type="match status" value="1"/>
</dbReference>
<dbReference type="STRING" id="983.SAMN05443543_105156"/>
<protein>
    <submittedName>
        <fullName evidence="1">Four helix bundle protein</fullName>
    </submittedName>
</protein>
<keyword evidence="2" id="KW-1185">Reference proteome</keyword>
<dbReference type="OrthoDB" id="9811959at2"/>
<evidence type="ECO:0000313" key="1">
    <source>
        <dbReference type="EMBL" id="GEC72639.1"/>
    </source>
</evidence>
<dbReference type="SUPFAM" id="SSF158446">
    <property type="entry name" value="IVS-encoded protein-like"/>
    <property type="match status" value="1"/>
</dbReference>
<dbReference type="InterPro" id="IPR012657">
    <property type="entry name" value="23S_rRNA-intervening_sequence"/>
</dbReference>
<dbReference type="PANTHER" id="PTHR38471">
    <property type="entry name" value="FOUR HELIX BUNDLE PROTEIN"/>
    <property type="match status" value="1"/>
</dbReference>
<dbReference type="CDD" id="cd16377">
    <property type="entry name" value="23S_rRNA_IVP_like"/>
    <property type="match status" value="1"/>
</dbReference>
<dbReference type="AlphaFoldDB" id="A0A4Y4AZA0"/>
<comment type="caution">
    <text evidence="1">The sequence shown here is derived from an EMBL/GenBank/DDBJ whole genome shotgun (WGS) entry which is preliminary data.</text>
</comment>